<evidence type="ECO:0000313" key="17">
    <source>
        <dbReference type="Proteomes" id="UP001529235"/>
    </source>
</evidence>
<dbReference type="NCBIfam" id="TIGR00372">
    <property type="entry name" value="cas4"/>
    <property type="match status" value="1"/>
</dbReference>
<proteinExistence type="inferred from homology"/>
<name>A0ABD4Z9M1_9CREN</name>
<comment type="cofactor">
    <cofactor evidence="14">
        <name>iron-sulfur cluster</name>
        <dbReference type="ChEBI" id="CHEBI:30408"/>
    </cofactor>
</comment>
<evidence type="ECO:0000256" key="14">
    <source>
        <dbReference type="RuleBase" id="RU365022"/>
    </source>
</evidence>
<dbReference type="AlphaFoldDB" id="A0ABD4Z9M1"/>
<comment type="function">
    <text evidence="14">CRISPR (clustered regularly interspaced short palindromic repeat) is an adaptive immune system that provides protection against mobile genetic elements (viruses, transposable elements and conjugative plasmids). CRISPR clusters contain sequences complementary to antecedent mobile elements and target invading nucleic acids. CRISPR clusters are transcribed and processed into CRISPR RNA (crRNA).</text>
</comment>
<dbReference type="GO" id="GO:0051607">
    <property type="term" value="P:defense response to virus"/>
    <property type="evidence" value="ECO:0007669"/>
    <property type="project" value="UniProtKB-KW"/>
</dbReference>
<keyword evidence="9 14" id="KW-0269">Exonuclease</keyword>
<comment type="similarity">
    <text evidence="3 14">Belongs to the CRISPR-associated exonuclease Cas4 family.</text>
</comment>
<keyword evidence="6 14" id="KW-0540">Nuclease</keyword>
<evidence type="ECO:0000256" key="12">
    <source>
        <dbReference type="ARBA" id="ARBA00023118"/>
    </source>
</evidence>
<evidence type="ECO:0000256" key="4">
    <source>
        <dbReference type="ARBA" id="ARBA00012768"/>
    </source>
</evidence>
<dbReference type="PANTHER" id="PTHR36531:SF6">
    <property type="entry name" value="DNA REPLICATION ATP-DEPENDENT HELICASE_NUCLEASE DNA2"/>
    <property type="match status" value="1"/>
</dbReference>
<dbReference type="GO" id="GO:0004527">
    <property type="term" value="F:exonuclease activity"/>
    <property type="evidence" value="ECO:0007669"/>
    <property type="project" value="UniProtKB-KW"/>
</dbReference>
<keyword evidence="10 14" id="KW-0408">Iron</keyword>
<comment type="cofactor">
    <cofactor evidence="1">
        <name>Mn(2+)</name>
        <dbReference type="ChEBI" id="CHEBI:29035"/>
    </cofactor>
</comment>
<gene>
    <name evidence="16" type="primary">cas4</name>
    <name evidence="16" type="ORF">QPL79_08515</name>
</gene>
<reference evidence="16 17" key="1">
    <citation type="submission" date="2023-05" db="EMBL/GenBank/DDBJ databases">
        <title>A new hyperthermophilic archaea 'Ignisphaera cupida' sp. nov. and description of the family 'Ignisphaeraceae' fam. nov.</title>
        <authorList>
            <person name="Podosokorskaya O.A."/>
            <person name="Elcheninov A.G."/>
            <person name="Klukina A."/>
            <person name="Merkel A.Y."/>
        </authorList>
    </citation>
    <scope>NUCLEOTIDE SEQUENCE [LARGE SCALE GENOMIC DNA]</scope>
    <source>
        <strain evidence="16 17">4213-co</strain>
    </source>
</reference>
<dbReference type="InterPro" id="IPR038726">
    <property type="entry name" value="PDDEXK_AddAB-type"/>
</dbReference>
<evidence type="ECO:0000256" key="7">
    <source>
        <dbReference type="ARBA" id="ARBA00022723"/>
    </source>
</evidence>
<evidence type="ECO:0000256" key="3">
    <source>
        <dbReference type="ARBA" id="ARBA00009189"/>
    </source>
</evidence>
<dbReference type="RefSeq" id="WP_285274439.1">
    <property type="nucleotide sequence ID" value="NZ_JASNVW010000008.1"/>
</dbReference>
<feature type="domain" description="PD-(D/E)XK endonuclease-like" evidence="15">
    <location>
        <begin position="55"/>
        <end position="182"/>
    </location>
</feature>
<comment type="cofactor">
    <cofactor evidence="2">
        <name>[4Fe-4S] cluster</name>
        <dbReference type="ChEBI" id="CHEBI:49883"/>
    </cofactor>
</comment>
<dbReference type="GO" id="GO:0046872">
    <property type="term" value="F:metal ion binding"/>
    <property type="evidence" value="ECO:0007669"/>
    <property type="project" value="UniProtKB-KW"/>
</dbReference>
<keyword evidence="11 14" id="KW-0411">Iron-sulfur</keyword>
<evidence type="ECO:0000256" key="5">
    <source>
        <dbReference type="ARBA" id="ARBA00020049"/>
    </source>
</evidence>
<keyword evidence="17" id="KW-1185">Reference proteome</keyword>
<dbReference type="GO" id="GO:0051536">
    <property type="term" value="F:iron-sulfur cluster binding"/>
    <property type="evidence" value="ECO:0007669"/>
    <property type="project" value="UniProtKB-KW"/>
</dbReference>
<keyword evidence="13 14" id="KW-0464">Manganese</keyword>
<evidence type="ECO:0000259" key="15">
    <source>
        <dbReference type="Pfam" id="PF12705"/>
    </source>
</evidence>
<evidence type="ECO:0000256" key="13">
    <source>
        <dbReference type="ARBA" id="ARBA00023211"/>
    </source>
</evidence>
<dbReference type="Gene3D" id="3.90.320.10">
    <property type="match status" value="1"/>
</dbReference>
<evidence type="ECO:0000256" key="11">
    <source>
        <dbReference type="ARBA" id="ARBA00023014"/>
    </source>
</evidence>
<dbReference type="InterPro" id="IPR011604">
    <property type="entry name" value="PDDEXK-like_dom_sf"/>
</dbReference>
<comment type="cofactor">
    <cofactor evidence="14">
        <name>Mg(2+)</name>
        <dbReference type="ChEBI" id="CHEBI:18420"/>
    </cofactor>
    <cofactor evidence="14">
        <name>Mn(2+)</name>
        <dbReference type="ChEBI" id="CHEBI:29035"/>
    </cofactor>
    <text evidence="14">Mg(2+) or Mn(2+) required for ssDNA cleavage activity.</text>
</comment>
<evidence type="ECO:0000256" key="2">
    <source>
        <dbReference type="ARBA" id="ARBA00001966"/>
    </source>
</evidence>
<keyword evidence="12 14" id="KW-0051">Antiviral defense</keyword>
<dbReference type="InterPro" id="IPR013343">
    <property type="entry name" value="CRISPR-assoc_prot_Cas4"/>
</dbReference>
<dbReference type="InterPro" id="IPR051827">
    <property type="entry name" value="Cas4_exonuclease"/>
</dbReference>
<dbReference type="PANTHER" id="PTHR36531">
    <property type="entry name" value="CRISPR-ASSOCIATED EXONUCLEASE CAS4"/>
    <property type="match status" value="1"/>
</dbReference>
<evidence type="ECO:0000256" key="10">
    <source>
        <dbReference type="ARBA" id="ARBA00023004"/>
    </source>
</evidence>
<evidence type="ECO:0000256" key="8">
    <source>
        <dbReference type="ARBA" id="ARBA00022801"/>
    </source>
</evidence>
<organism evidence="16 17">
    <name type="scientific">Ignisphaera cupida</name>
    <dbReference type="NCBI Taxonomy" id="3050454"/>
    <lineage>
        <taxon>Archaea</taxon>
        <taxon>Thermoproteota</taxon>
        <taxon>Thermoprotei</taxon>
        <taxon>Desulfurococcales</taxon>
        <taxon>Desulfurococcaceae</taxon>
        <taxon>Ignisphaera</taxon>
    </lineage>
</organism>
<keyword evidence="7 14" id="KW-0479">Metal-binding</keyword>
<dbReference type="Pfam" id="PF12705">
    <property type="entry name" value="PDDEXK_1"/>
    <property type="match status" value="1"/>
</dbReference>
<keyword evidence="8 14" id="KW-0378">Hydrolase</keyword>
<sequence>MVKEYVYCPRIAYFKMFSVYEPPTESMQYSKNLTLKYNEIVEIVNQNLGSGYSVFVEVFVKSKKIGVVGKVDAVAINSLEAVPIEVKLNTSPEKLKKIALHHLAQCIAYCIAVEETFKKQVNRFLLVSLEPRAVYEIKVGVALREFIYRISKEIDKMIAEEKMPTQTPSKRKCAACFYRKICIR</sequence>
<dbReference type="EC" id="3.1.12.1" evidence="4 14"/>
<dbReference type="Proteomes" id="UP001529235">
    <property type="component" value="Unassembled WGS sequence"/>
</dbReference>
<dbReference type="EMBL" id="JASNVW010000008">
    <property type="protein sequence ID" value="MDK6029404.1"/>
    <property type="molecule type" value="Genomic_DNA"/>
</dbReference>
<comment type="caution">
    <text evidence="16">The sequence shown here is derived from an EMBL/GenBank/DDBJ whole genome shotgun (WGS) entry which is preliminary data.</text>
</comment>
<evidence type="ECO:0000313" key="16">
    <source>
        <dbReference type="EMBL" id="MDK6029404.1"/>
    </source>
</evidence>
<evidence type="ECO:0000256" key="1">
    <source>
        <dbReference type="ARBA" id="ARBA00001936"/>
    </source>
</evidence>
<accession>A0ABD4Z9M1</accession>
<evidence type="ECO:0000256" key="6">
    <source>
        <dbReference type="ARBA" id="ARBA00022722"/>
    </source>
</evidence>
<evidence type="ECO:0000256" key="9">
    <source>
        <dbReference type="ARBA" id="ARBA00022839"/>
    </source>
</evidence>
<protein>
    <recommendedName>
        <fullName evidence="5 14">CRISPR-associated exonuclease Cas4</fullName>
        <ecNumber evidence="4 14">3.1.12.1</ecNumber>
    </recommendedName>
</protein>